<name>A0A233V268_FINMA</name>
<organism evidence="5 6">
    <name type="scientific">Finegoldia magna</name>
    <name type="common">Peptostreptococcus magnus</name>
    <dbReference type="NCBI Taxonomy" id="1260"/>
    <lineage>
        <taxon>Bacteria</taxon>
        <taxon>Bacillati</taxon>
        <taxon>Bacillota</taxon>
        <taxon>Tissierellia</taxon>
        <taxon>Tissierellales</taxon>
        <taxon>Peptoniphilaceae</taxon>
        <taxon>Finegoldia</taxon>
    </lineage>
</organism>
<gene>
    <name evidence="5" type="ORF">B9N49_09390</name>
</gene>
<dbReference type="InterPro" id="IPR027417">
    <property type="entry name" value="P-loop_NTPase"/>
</dbReference>
<dbReference type="AlphaFoldDB" id="A0A233V268"/>
<dbReference type="Pfam" id="PF00005">
    <property type="entry name" value="ABC_tran"/>
    <property type="match status" value="1"/>
</dbReference>
<evidence type="ECO:0000256" key="3">
    <source>
        <dbReference type="ARBA" id="ARBA00022840"/>
    </source>
</evidence>
<proteinExistence type="predicted"/>
<reference evidence="6" key="1">
    <citation type="submission" date="2017-04" db="EMBL/GenBank/DDBJ databases">
        <title>Finegoldia magna isolated from orthopedic joint implant-associated infections.</title>
        <authorList>
            <person name="Bjorklund S."/>
            <person name="Bruggemann H."/>
            <person name="Jensen A."/>
            <person name="Hellmark B."/>
            <person name="Soderquist B."/>
        </authorList>
    </citation>
    <scope>NUCLEOTIDE SEQUENCE [LARGE SCALE GENOMIC DNA]</scope>
    <source>
        <strain evidence="6">CCUG 54800</strain>
    </source>
</reference>
<evidence type="ECO:0000313" key="5">
    <source>
        <dbReference type="EMBL" id="OXZ26433.1"/>
    </source>
</evidence>
<dbReference type="PROSITE" id="PS50893">
    <property type="entry name" value="ABC_TRANSPORTER_2"/>
    <property type="match status" value="1"/>
</dbReference>
<sequence>MEILRFENVKFIKEYDDFAIDKNEVVFVVGKSGSGKSTLLKLINNTLQMKSGRIFYKDKNILNIKPVELRRNIIMTSQENFLFDMTIRENFHEFYKLRDLEELTDDEITKFLKITNFDVDLNLNVEKLSGGEKQRVFLAIALSLDPEVLLLDEPTSALDNKTAFYMMKNIVDYFKHNDITLVVVSHARQLVDEFADKIIDLGE</sequence>
<evidence type="ECO:0000256" key="1">
    <source>
        <dbReference type="ARBA" id="ARBA00022448"/>
    </source>
</evidence>
<accession>A0A233V268</accession>
<dbReference type="RefSeq" id="WP_094206487.1">
    <property type="nucleotide sequence ID" value="NZ_NDYC01000048.1"/>
</dbReference>
<feature type="domain" description="ABC transporter" evidence="4">
    <location>
        <begin position="4"/>
        <end position="203"/>
    </location>
</feature>
<evidence type="ECO:0000259" key="4">
    <source>
        <dbReference type="PROSITE" id="PS50893"/>
    </source>
</evidence>
<dbReference type="SUPFAM" id="SSF52540">
    <property type="entry name" value="P-loop containing nucleoside triphosphate hydrolases"/>
    <property type="match status" value="1"/>
</dbReference>
<dbReference type="PROSITE" id="PS00211">
    <property type="entry name" value="ABC_TRANSPORTER_1"/>
    <property type="match status" value="1"/>
</dbReference>
<dbReference type="EMBL" id="NDYC01000048">
    <property type="protein sequence ID" value="OXZ26433.1"/>
    <property type="molecule type" value="Genomic_DNA"/>
</dbReference>
<dbReference type="InterPro" id="IPR003439">
    <property type="entry name" value="ABC_transporter-like_ATP-bd"/>
</dbReference>
<keyword evidence="3 5" id="KW-0067">ATP-binding</keyword>
<dbReference type="PANTHER" id="PTHR43423">
    <property type="entry name" value="ABC TRANSPORTER I FAMILY MEMBER 17"/>
    <property type="match status" value="1"/>
</dbReference>
<dbReference type="InterPro" id="IPR017871">
    <property type="entry name" value="ABC_transporter-like_CS"/>
</dbReference>
<dbReference type="PANTHER" id="PTHR43423:SF1">
    <property type="entry name" value="ABC TRANSPORTER I FAMILY MEMBER 17"/>
    <property type="match status" value="1"/>
</dbReference>
<keyword evidence="1" id="KW-0813">Transport</keyword>
<comment type="caution">
    <text evidence="5">The sequence shown here is derived from an EMBL/GenBank/DDBJ whole genome shotgun (WGS) entry which is preliminary data.</text>
</comment>
<dbReference type="GO" id="GO:0005524">
    <property type="term" value="F:ATP binding"/>
    <property type="evidence" value="ECO:0007669"/>
    <property type="project" value="UniProtKB-KW"/>
</dbReference>
<dbReference type="CDD" id="cd03228">
    <property type="entry name" value="ABCC_MRP_Like"/>
    <property type="match status" value="1"/>
</dbReference>
<dbReference type="InterPro" id="IPR003593">
    <property type="entry name" value="AAA+_ATPase"/>
</dbReference>
<dbReference type="Proteomes" id="UP000215413">
    <property type="component" value="Unassembled WGS sequence"/>
</dbReference>
<keyword evidence="2" id="KW-0547">Nucleotide-binding</keyword>
<dbReference type="GO" id="GO:0016887">
    <property type="term" value="F:ATP hydrolysis activity"/>
    <property type="evidence" value="ECO:0007669"/>
    <property type="project" value="InterPro"/>
</dbReference>
<protein>
    <submittedName>
        <fullName evidence="5">Glutamine ABC transporter ATP-binding protein</fullName>
    </submittedName>
</protein>
<evidence type="ECO:0000256" key="2">
    <source>
        <dbReference type="ARBA" id="ARBA00022741"/>
    </source>
</evidence>
<dbReference type="SMART" id="SM00382">
    <property type="entry name" value="AAA"/>
    <property type="match status" value="1"/>
</dbReference>
<dbReference type="Gene3D" id="3.40.50.300">
    <property type="entry name" value="P-loop containing nucleotide triphosphate hydrolases"/>
    <property type="match status" value="1"/>
</dbReference>
<evidence type="ECO:0000313" key="6">
    <source>
        <dbReference type="Proteomes" id="UP000215413"/>
    </source>
</evidence>